<evidence type="ECO:0000256" key="3">
    <source>
        <dbReference type="ARBA" id="ARBA00023163"/>
    </source>
</evidence>
<dbReference type="Pfam" id="PF00392">
    <property type="entry name" value="GntR"/>
    <property type="match status" value="1"/>
</dbReference>
<dbReference type="PANTHER" id="PTHR38445">
    <property type="entry name" value="HTH-TYPE TRANSCRIPTIONAL REPRESSOR YTRA"/>
    <property type="match status" value="1"/>
</dbReference>
<name>A0ABS8PF47_9PSEU</name>
<gene>
    <name evidence="5" type="ORF">LQ327_26325</name>
</gene>
<evidence type="ECO:0000256" key="1">
    <source>
        <dbReference type="ARBA" id="ARBA00023015"/>
    </source>
</evidence>
<keyword evidence="3" id="KW-0804">Transcription</keyword>
<keyword evidence="2" id="KW-0238">DNA-binding</keyword>
<evidence type="ECO:0000313" key="5">
    <source>
        <dbReference type="EMBL" id="MCD2196892.1"/>
    </source>
</evidence>
<dbReference type="EMBL" id="JAJNDB010000007">
    <property type="protein sequence ID" value="MCD2196892.1"/>
    <property type="molecule type" value="Genomic_DNA"/>
</dbReference>
<accession>A0ABS8PF47</accession>
<proteinExistence type="predicted"/>
<evidence type="ECO:0000256" key="2">
    <source>
        <dbReference type="ARBA" id="ARBA00023125"/>
    </source>
</evidence>
<keyword evidence="6" id="KW-1185">Reference proteome</keyword>
<keyword evidence="1" id="KW-0805">Transcription regulation</keyword>
<dbReference type="PROSITE" id="PS50949">
    <property type="entry name" value="HTH_GNTR"/>
    <property type="match status" value="1"/>
</dbReference>
<evidence type="ECO:0000313" key="6">
    <source>
        <dbReference type="Proteomes" id="UP001199469"/>
    </source>
</evidence>
<dbReference type="InterPro" id="IPR000524">
    <property type="entry name" value="Tscrpt_reg_HTH_GntR"/>
</dbReference>
<dbReference type="Gene3D" id="1.10.10.10">
    <property type="entry name" value="Winged helix-like DNA-binding domain superfamily/Winged helix DNA-binding domain"/>
    <property type="match status" value="1"/>
</dbReference>
<dbReference type="PANTHER" id="PTHR38445:SF9">
    <property type="entry name" value="HTH-TYPE TRANSCRIPTIONAL REPRESSOR YTRA"/>
    <property type="match status" value="1"/>
</dbReference>
<organism evidence="5 6">
    <name type="scientific">Actinomycetospora endophytica</name>
    <dbReference type="NCBI Taxonomy" id="2291215"/>
    <lineage>
        <taxon>Bacteria</taxon>
        <taxon>Bacillati</taxon>
        <taxon>Actinomycetota</taxon>
        <taxon>Actinomycetes</taxon>
        <taxon>Pseudonocardiales</taxon>
        <taxon>Pseudonocardiaceae</taxon>
        <taxon>Actinomycetospora</taxon>
    </lineage>
</organism>
<comment type="caution">
    <text evidence="5">The sequence shown here is derived from an EMBL/GenBank/DDBJ whole genome shotgun (WGS) entry which is preliminary data.</text>
</comment>
<reference evidence="5 6" key="1">
    <citation type="submission" date="2021-11" db="EMBL/GenBank/DDBJ databases">
        <title>Draft genome sequence of Actinomycetospora sp. SF1 isolated from the rhizosphere soil.</title>
        <authorList>
            <person name="Duangmal K."/>
            <person name="Chantavorakit T."/>
        </authorList>
    </citation>
    <scope>NUCLEOTIDE SEQUENCE [LARGE SCALE GENOMIC DNA]</scope>
    <source>
        <strain evidence="5 6">TBRC 5722</strain>
    </source>
</reference>
<dbReference type="InterPro" id="IPR036390">
    <property type="entry name" value="WH_DNA-bd_sf"/>
</dbReference>
<dbReference type="SUPFAM" id="SSF46785">
    <property type="entry name" value="Winged helix' DNA-binding domain"/>
    <property type="match status" value="1"/>
</dbReference>
<dbReference type="CDD" id="cd07377">
    <property type="entry name" value="WHTH_GntR"/>
    <property type="match status" value="1"/>
</dbReference>
<feature type="domain" description="HTH gntR-type" evidence="4">
    <location>
        <begin position="10"/>
        <end position="78"/>
    </location>
</feature>
<dbReference type="SMART" id="SM00345">
    <property type="entry name" value="HTH_GNTR"/>
    <property type="match status" value="1"/>
</dbReference>
<dbReference type="Proteomes" id="UP001199469">
    <property type="component" value="Unassembled WGS sequence"/>
</dbReference>
<sequence>MLHIDPESWVPPFEQLRTQISDQIRSAELPAGHRLPPVRRLAADLGLAANTVARAYRELEQAGIAEGRGTRGTFVVGPPSDDDELRAAAVQYARRAAEIGATPEGALDVVRAALTQGVPGSA</sequence>
<evidence type="ECO:0000259" key="4">
    <source>
        <dbReference type="PROSITE" id="PS50949"/>
    </source>
</evidence>
<protein>
    <submittedName>
        <fullName evidence="5">GntR family transcriptional regulator</fullName>
    </submittedName>
</protein>
<dbReference type="InterPro" id="IPR036388">
    <property type="entry name" value="WH-like_DNA-bd_sf"/>
</dbReference>
<dbReference type="RefSeq" id="WP_230739255.1">
    <property type="nucleotide sequence ID" value="NZ_JAJNDB010000007.1"/>
</dbReference>